<dbReference type="EMBL" id="UYRT01084979">
    <property type="protein sequence ID" value="VDN29528.1"/>
    <property type="molecule type" value="Genomic_DNA"/>
</dbReference>
<evidence type="ECO:0000259" key="1">
    <source>
        <dbReference type="PROSITE" id="PS51782"/>
    </source>
</evidence>
<dbReference type="PROSITE" id="PS51782">
    <property type="entry name" value="LYSM"/>
    <property type="match status" value="1"/>
</dbReference>
<reference evidence="4" key="1">
    <citation type="submission" date="2016-06" db="UniProtKB">
        <authorList>
            <consortium name="WormBaseParasite"/>
        </authorList>
    </citation>
    <scope>IDENTIFICATION</scope>
</reference>
<evidence type="ECO:0000313" key="3">
    <source>
        <dbReference type="Proteomes" id="UP000271098"/>
    </source>
</evidence>
<evidence type="ECO:0000313" key="4">
    <source>
        <dbReference type="WBParaSite" id="GPUH_0001731601-mRNA-1"/>
    </source>
</evidence>
<dbReference type="InterPro" id="IPR036779">
    <property type="entry name" value="LysM_dom_sf"/>
</dbReference>
<name>A0A183E8K3_9BILA</name>
<dbReference type="WBParaSite" id="GPUH_0001731601-mRNA-1">
    <property type="protein sequence ID" value="GPUH_0001731601-mRNA-1"/>
    <property type="gene ID" value="GPUH_0001731601"/>
</dbReference>
<dbReference type="InterPro" id="IPR018392">
    <property type="entry name" value="LysM"/>
</dbReference>
<sequence>MEYTVTESDSIEGIAAVHDCTVGELMKMNRLAARMVFPGQKLVVPCPVSEDDAFQITEDRVTNQPDSGSAPGSGLISSQCTILAREYSDLRDGTMDHKFYLIMWQEASAVWASLCGQAQHELYRRR</sequence>
<organism evidence="4">
    <name type="scientific">Gongylonema pulchrum</name>
    <dbReference type="NCBI Taxonomy" id="637853"/>
    <lineage>
        <taxon>Eukaryota</taxon>
        <taxon>Metazoa</taxon>
        <taxon>Ecdysozoa</taxon>
        <taxon>Nematoda</taxon>
        <taxon>Chromadorea</taxon>
        <taxon>Rhabditida</taxon>
        <taxon>Spirurina</taxon>
        <taxon>Spiruromorpha</taxon>
        <taxon>Spiruroidea</taxon>
        <taxon>Gongylonematidae</taxon>
        <taxon>Gongylonema</taxon>
    </lineage>
</organism>
<dbReference type="Proteomes" id="UP000271098">
    <property type="component" value="Unassembled WGS sequence"/>
</dbReference>
<dbReference type="Gene3D" id="3.10.350.10">
    <property type="entry name" value="LysM domain"/>
    <property type="match status" value="1"/>
</dbReference>
<dbReference type="OrthoDB" id="26679at2759"/>
<keyword evidence="3" id="KW-1185">Reference proteome</keyword>
<feature type="domain" description="LysM" evidence="1">
    <location>
        <begin position="1"/>
        <end position="44"/>
    </location>
</feature>
<dbReference type="SUPFAM" id="SSF54106">
    <property type="entry name" value="LysM domain"/>
    <property type="match status" value="1"/>
</dbReference>
<dbReference type="SMART" id="SM00257">
    <property type="entry name" value="LysM"/>
    <property type="match status" value="1"/>
</dbReference>
<proteinExistence type="predicted"/>
<dbReference type="AlphaFoldDB" id="A0A183E8K3"/>
<evidence type="ECO:0000313" key="2">
    <source>
        <dbReference type="EMBL" id="VDN29528.1"/>
    </source>
</evidence>
<gene>
    <name evidence="2" type="ORF">GPUH_LOCUS17294</name>
</gene>
<accession>A0A183E8K3</accession>
<dbReference type="CDD" id="cd00118">
    <property type="entry name" value="LysM"/>
    <property type="match status" value="1"/>
</dbReference>
<reference evidence="2 3" key="2">
    <citation type="submission" date="2018-11" db="EMBL/GenBank/DDBJ databases">
        <authorList>
            <consortium name="Pathogen Informatics"/>
        </authorList>
    </citation>
    <scope>NUCLEOTIDE SEQUENCE [LARGE SCALE GENOMIC DNA]</scope>
</reference>
<dbReference type="Pfam" id="PF01476">
    <property type="entry name" value="LysM"/>
    <property type="match status" value="1"/>
</dbReference>
<protein>
    <submittedName>
        <fullName evidence="4">LysM domain-containing protein</fullName>
    </submittedName>
</protein>